<keyword evidence="4" id="KW-1185">Reference proteome</keyword>
<dbReference type="AlphaFoldDB" id="A0A8J5MA21"/>
<dbReference type="CDD" id="cd00014">
    <property type="entry name" value="CH_SF"/>
    <property type="match status" value="1"/>
</dbReference>
<evidence type="ECO:0000313" key="4">
    <source>
        <dbReference type="Proteomes" id="UP000709295"/>
    </source>
</evidence>
<sequence>MDVNVLVPNHDESSDMRQSPMGGKHQRSLSLSAKWAGDKAMAIEYLRRQREVMTWIESVLQRELPTTDLFEALKSGVVLREMMETLFPASSSCMSPISRQYSLRMAPWKERENISLFLRQCKSIGMNDLSLFCTDDLYEGTNMVQVLFCLQHFMMFSEERAGHLFKPVARNEPAMFSNQEVEMAMSKIEQAGVDAKALISSRSSSTLPAVQEKETNLRVSEPTSAPSKEEKLGNAKEEEPAESEECTEGKASVQVPPEVCNQASEDKQDVDNPADDDNLNQESGSDADNEDEETESEDSPAIEQETNITEILPVDYPSTQEIKTLAVVKTVAIIHTMAIIYQVLSDLAATIEKAEAETHLATKQNQDVPTVEAEPEEKEEEEEEEAIPEPRADLAQEAKGETVDQANIEIEVTEQTEAPPADSTDVPVESNPAEEVKSTQPAAETTENATERKEDANLQQAVDEELEAKAMAKCTCGRCTIM</sequence>
<dbReference type="GO" id="GO:0015629">
    <property type="term" value="C:actin cytoskeleton"/>
    <property type="evidence" value="ECO:0007669"/>
    <property type="project" value="TreeGrafter"/>
</dbReference>
<feature type="region of interest" description="Disordered" evidence="1">
    <location>
        <begin position="203"/>
        <end position="312"/>
    </location>
</feature>
<dbReference type="GO" id="GO:0051015">
    <property type="term" value="F:actin filament binding"/>
    <property type="evidence" value="ECO:0007669"/>
    <property type="project" value="TreeGrafter"/>
</dbReference>
<feature type="compositionally biased region" description="Acidic residues" evidence="1">
    <location>
        <begin position="373"/>
        <end position="387"/>
    </location>
</feature>
<dbReference type="EMBL" id="JAENGY010000014">
    <property type="protein sequence ID" value="KAG6977060.1"/>
    <property type="molecule type" value="Genomic_DNA"/>
</dbReference>
<protein>
    <recommendedName>
        <fullName evidence="2">Calponin-homology (CH) domain-containing protein</fullName>
    </recommendedName>
</protein>
<dbReference type="Pfam" id="PF00307">
    <property type="entry name" value="CH"/>
    <property type="match status" value="1"/>
</dbReference>
<comment type="caution">
    <text evidence="3">The sequence shown here is derived from an EMBL/GenBank/DDBJ whole genome shotgun (WGS) entry which is preliminary data.</text>
</comment>
<accession>A0A8J5MA21</accession>
<feature type="compositionally biased region" description="Polar residues" evidence="1">
    <location>
        <begin position="438"/>
        <end position="448"/>
    </location>
</feature>
<dbReference type="PROSITE" id="PS50021">
    <property type="entry name" value="CH"/>
    <property type="match status" value="1"/>
</dbReference>
<gene>
    <name evidence="3" type="ORF">JG688_00000766</name>
</gene>
<dbReference type="SMART" id="SM00033">
    <property type="entry name" value="CH"/>
    <property type="match status" value="1"/>
</dbReference>
<name>A0A8J5MA21_9STRA</name>
<organism evidence="3 4">
    <name type="scientific">Phytophthora aleatoria</name>
    <dbReference type="NCBI Taxonomy" id="2496075"/>
    <lineage>
        <taxon>Eukaryota</taxon>
        <taxon>Sar</taxon>
        <taxon>Stramenopiles</taxon>
        <taxon>Oomycota</taxon>
        <taxon>Peronosporomycetes</taxon>
        <taxon>Peronosporales</taxon>
        <taxon>Peronosporaceae</taxon>
        <taxon>Phytophthora</taxon>
    </lineage>
</organism>
<feature type="region of interest" description="Disordered" evidence="1">
    <location>
        <begin position="360"/>
        <end position="457"/>
    </location>
</feature>
<feature type="compositionally biased region" description="Polar residues" evidence="1">
    <location>
        <begin position="217"/>
        <end position="226"/>
    </location>
</feature>
<evidence type="ECO:0000313" key="3">
    <source>
        <dbReference type="EMBL" id="KAG6977060.1"/>
    </source>
</evidence>
<feature type="compositionally biased region" description="Basic and acidic residues" evidence="1">
    <location>
        <begin position="227"/>
        <end position="238"/>
    </location>
</feature>
<reference evidence="3" key="1">
    <citation type="submission" date="2021-01" db="EMBL/GenBank/DDBJ databases">
        <title>Phytophthora aleatoria, a newly-described species from Pinus radiata is distinct from Phytophthora cactorum isolates based on comparative genomics.</title>
        <authorList>
            <person name="Mcdougal R."/>
            <person name="Panda P."/>
            <person name="Williams N."/>
            <person name="Studholme D.J."/>
        </authorList>
    </citation>
    <scope>NUCLEOTIDE SEQUENCE</scope>
    <source>
        <strain evidence="3">NZFS 4037</strain>
    </source>
</reference>
<evidence type="ECO:0000259" key="2">
    <source>
        <dbReference type="PROSITE" id="PS50021"/>
    </source>
</evidence>
<proteinExistence type="predicted"/>
<dbReference type="PANTHER" id="PTHR47385">
    <property type="entry name" value="CALPONIN"/>
    <property type="match status" value="1"/>
</dbReference>
<feature type="compositionally biased region" description="Acidic residues" evidence="1">
    <location>
        <begin position="272"/>
        <end position="300"/>
    </location>
</feature>
<evidence type="ECO:0000256" key="1">
    <source>
        <dbReference type="SAM" id="MobiDB-lite"/>
    </source>
</evidence>
<dbReference type="Proteomes" id="UP000709295">
    <property type="component" value="Unassembled WGS sequence"/>
</dbReference>
<dbReference type="GO" id="GO:0007015">
    <property type="term" value="P:actin filament organization"/>
    <property type="evidence" value="ECO:0007669"/>
    <property type="project" value="TreeGrafter"/>
</dbReference>
<feature type="domain" description="Calponin-homology (CH)" evidence="2">
    <location>
        <begin position="46"/>
        <end position="157"/>
    </location>
</feature>
<dbReference type="PANTHER" id="PTHR47385:SF14">
    <property type="entry name" value="TRANSGELIN"/>
    <property type="match status" value="1"/>
</dbReference>
<feature type="region of interest" description="Disordered" evidence="1">
    <location>
        <begin position="1"/>
        <end position="25"/>
    </location>
</feature>
<feature type="compositionally biased region" description="Basic and acidic residues" evidence="1">
    <location>
        <begin position="388"/>
        <end position="402"/>
    </location>
</feature>
<dbReference type="InterPro" id="IPR050606">
    <property type="entry name" value="Calponin-like"/>
</dbReference>
<dbReference type="InterPro" id="IPR001715">
    <property type="entry name" value="CH_dom"/>
</dbReference>